<evidence type="ECO:0008006" key="3">
    <source>
        <dbReference type="Google" id="ProtNLM"/>
    </source>
</evidence>
<proteinExistence type="predicted"/>
<keyword evidence="2" id="KW-1185">Reference proteome</keyword>
<dbReference type="Proteomes" id="UP001595721">
    <property type="component" value="Unassembled WGS sequence"/>
</dbReference>
<comment type="caution">
    <text evidence="1">The sequence shown here is derived from an EMBL/GenBank/DDBJ whole genome shotgun (WGS) entry which is preliminary data.</text>
</comment>
<gene>
    <name evidence="1" type="ORF">ACFOMH_16565</name>
</gene>
<name>A0ABV7R6C5_9RHOB</name>
<protein>
    <recommendedName>
        <fullName evidence="3">PD-(D/E)XK nuclease superfamily protein</fullName>
    </recommendedName>
</protein>
<organism evidence="1 2">
    <name type="scientific">Paracoccus mangrovi</name>
    <dbReference type="NCBI Taxonomy" id="1715645"/>
    <lineage>
        <taxon>Bacteria</taxon>
        <taxon>Pseudomonadati</taxon>
        <taxon>Pseudomonadota</taxon>
        <taxon>Alphaproteobacteria</taxon>
        <taxon>Rhodobacterales</taxon>
        <taxon>Paracoccaceae</taxon>
        <taxon>Paracoccus</taxon>
    </lineage>
</organism>
<dbReference type="RefSeq" id="WP_377745872.1">
    <property type="nucleotide sequence ID" value="NZ_JBHRXJ010000014.1"/>
</dbReference>
<dbReference type="EMBL" id="JBHRXJ010000014">
    <property type="protein sequence ID" value="MFC3529789.1"/>
    <property type="molecule type" value="Genomic_DNA"/>
</dbReference>
<evidence type="ECO:0000313" key="1">
    <source>
        <dbReference type="EMBL" id="MFC3529789.1"/>
    </source>
</evidence>
<reference evidence="2" key="1">
    <citation type="journal article" date="2019" name="Int. J. Syst. Evol. Microbiol.">
        <title>The Global Catalogue of Microorganisms (GCM) 10K type strain sequencing project: providing services to taxonomists for standard genome sequencing and annotation.</title>
        <authorList>
            <consortium name="The Broad Institute Genomics Platform"/>
            <consortium name="The Broad Institute Genome Sequencing Center for Infectious Disease"/>
            <person name="Wu L."/>
            <person name="Ma J."/>
        </authorList>
    </citation>
    <scope>NUCLEOTIDE SEQUENCE [LARGE SCALE GENOMIC DNA]</scope>
    <source>
        <strain evidence="2">KCTC 42899</strain>
    </source>
</reference>
<sequence>MLNAILNSKSGRLNAADEQSIRWRDLFRGSEDLVTSTIFERLSYLPALTAWSLLAVAAGGQLTAYRMADLAEMEFWPFWDADDRVRGVEPDVFIRIELGDPGRSVQIIVEAKHDGDQSAGQLRVELHAWYQAVSSGVIDLPDQLIVMAIGGLPAPHRRQQFKSELAAAVEAIEGLVADVDLVLVDWADLARAIALHLPGSGHEERIIKDMRKALDLYGYHHIVEPLQLERLIAQRPINPGLTHILMKMNKTAMEAQKA</sequence>
<accession>A0ABV7R6C5</accession>
<evidence type="ECO:0000313" key="2">
    <source>
        <dbReference type="Proteomes" id="UP001595721"/>
    </source>
</evidence>